<sequence length="505" mass="54852">MGLDVSGDPVLSLNGVCRDFGQVRVLHSVDFALHAGAVHALIGENGAGKSTCMKILGGYLSASDGAVRHNGQDTVFASAQQAESDGVVMIHQEFNLAEQLSVEQNIFLGRELRKGVFLDHAQMRKQTQDLLDRLETRVDPAARVEDISVSDKQMVEIAKALSRNARVLIMDEPTAVLTNREAAVLFRQIERLRADGVAILYTSHKLDEIARLADMITVLRDGRVVAHGAGAEFDEDRMARDMVGRDLTNLYPDHDGPVGQEPVLEVENLTVPGLVEGLSFNLAPGEVLGFAGLVGSGRTEAMEGLMGLRAATGTIRRNGQPVTIRRMSDATQVGLGYLTEDRKGRGLILSQGMRPNLTLLALRKFVRRLIDRRAEEAALDTAITEFDIRAPHRDVAVGNLSGGNQQKLLLAKTMLNAPEIVIIDEPTRGIDIGTKQQIYAFIRTLAEQGRAVIVISSEMAEVIGLADRVVVMRQGRKAGELTRAEISEDSIVRLAMGLDGKDYAA</sequence>
<evidence type="ECO:0000256" key="8">
    <source>
        <dbReference type="ARBA" id="ARBA00022967"/>
    </source>
</evidence>
<keyword evidence="2" id="KW-0813">Transport</keyword>
<dbReference type="GO" id="GO:0005524">
    <property type="term" value="F:ATP binding"/>
    <property type="evidence" value="ECO:0007669"/>
    <property type="project" value="UniProtKB-KW"/>
</dbReference>
<dbReference type="PANTHER" id="PTHR43790">
    <property type="entry name" value="CARBOHYDRATE TRANSPORT ATP-BINDING PROTEIN MG119-RELATED"/>
    <property type="match status" value="1"/>
</dbReference>
<dbReference type="AlphaFoldDB" id="A0A2C9CLQ8"/>
<comment type="subcellular location">
    <subcellularLocation>
        <location evidence="1">Cell membrane</location>
        <topology evidence="1">Peripheral membrane protein</topology>
    </subcellularLocation>
</comment>
<evidence type="ECO:0000256" key="7">
    <source>
        <dbReference type="ARBA" id="ARBA00022840"/>
    </source>
</evidence>
<dbReference type="PANTHER" id="PTHR43790:SF9">
    <property type="entry name" value="GALACTOFURANOSE TRANSPORTER ATP-BINDING PROTEIN YTFR"/>
    <property type="match status" value="1"/>
</dbReference>
<evidence type="ECO:0000256" key="3">
    <source>
        <dbReference type="ARBA" id="ARBA00022475"/>
    </source>
</evidence>
<keyword evidence="8" id="KW-1278">Translocase</keyword>
<dbReference type="GO" id="GO:0016887">
    <property type="term" value="F:ATP hydrolysis activity"/>
    <property type="evidence" value="ECO:0007669"/>
    <property type="project" value="InterPro"/>
</dbReference>
<dbReference type="SUPFAM" id="SSF52540">
    <property type="entry name" value="P-loop containing nucleoside triphosphate hydrolases"/>
    <property type="match status" value="2"/>
</dbReference>
<keyword evidence="5" id="KW-0677">Repeat</keyword>
<dbReference type="FunFam" id="3.40.50.300:FF:000127">
    <property type="entry name" value="Ribose import ATP-binding protein RbsA"/>
    <property type="match status" value="1"/>
</dbReference>
<evidence type="ECO:0000256" key="5">
    <source>
        <dbReference type="ARBA" id="ARBA00022737"/>
    </source>
</evidence>
<evidence type="ECO:0000256" key="2">
    <source>
        <dbReference type="ARBA" id="ARBA00022448"/>
    </source>
</evidence>
<dbReference type="OrthoDB" id="9805029at2"/>
<gene>
    <name evidence="11" type="ORF">SAMN06273572_10123</name>
</gene>
<keyword evidence="4" id="KW-0762">Sugar transport</keyword>
<name>A0A2C9CLQ8_9RHOB</name>
<keyword evidence="7 11" id="KW-0067">ATP-binding</keyword>
<dbReference type="InterPro" id="IPR050107">
    <property type="entry name" value="ABC_carbohydrate_import_ATPase"/>
</dbReference>
<dbReference type="InterPro" id="IPR003439">
    <property type="entry name" value="ABC_transporter-like_ATP-bd"/>
</dbReference>
<evidence type="ECO:0000256" key="1">
    <source>
        <dbReference type="ARBA" id="ARBA00004202"/>
    </source>
</evidence>
<accession>A0A2C9CLQ8</accession>
<evidence type="ECO:0000256" key="6">
    <source>
        <dbReference type="ARBA" id="ARBA00022741"/>
    </source>
</evidence>
<evidence type="ECO:0000256" key="9">
    <source>
        <dbReference type="ARBA" id="ARBA00023136"/>
    </source>
</evidence>
<feature type="domain" description="ABC transporter" evidence="10">
    <location>
        <begin position="258"/>
        <end position="499"/>
    </location>
</feature>
<dbReference type="CDD" id="cd03216">
    <property type="entry name" value="ABC_Carb_Monos_I"/>
    <property type="match status" value="1"/>
</dbReference>
<feature type="domain" description="ABC transporter" evidence="10">
    <location>
        <begin position="11"/>
        <end position="246"/>
    </location>
</feature>
<dbReference type="EMBL" id="OCTN01000001">
    <property type="protein sequence ID" value="SOH92182.1"/>
    <property type="molecule type" value="Genomic_DNA"/>
</dbReference>
<dbReference type="PROSITE" id="PS00211">
    <property type="entry name" value="ABC_TRANSPORTER_1"/>
    <property type="match status" value="1"/>
</dbReference>
<keyword evidence="9" id="KW-0472">Membrane</keyword>
<dbReference type="SMART" id="SM00382">
    <property type="entry name" value="AAA"/>
    <property type="match status" value="2"/>
</dbReference>
<dbReference type="RefSeq" id="WP_097927784.1">
    <property type="nucleotide sequence ID" value="NZ_OCTN01000001.1"/>
</dbReference>
<keyword evidence="12" id="KW-1185">Reference proteome</keyword>
<dbReference type="InterPro" id="IPR027417">
    <property type="entry name" value="P-loop_NTPase"/>
</dbReference>
<dbReference type="Pfam" id="PF00005">
    <property type="entry name" value="ABC_tran"/>
    <property type="match status" value="2"/>
</dbReference>
<organism evidence="11 12">
    <name type="scientific">Pontivivens marinum</name>
    <dbReference type="NCBI Taxonomy" id="1690039"/>
    <lineage>
        <taxon>Bacteria</taxon>
        <taxon>Pseudomonadati</taxon>
        <taxon>Pseudomonadota</taxon>
        <taxon>Alphaproteobacteria</taxon>
        <taxon>Rhodobacterales</taxon>
        <taxon>Paracoccaceae</taxon>
        <taxon>Pontivivens</taxon>
    </lineage>
</organism>
<protein>
    <submittedName>
        <fullName evidence="11">Ribose transport system ATP-binding protein</fullName>
    </submittedName>
</protein>
<dbReference type="GO" id="GO:0005886">
    <property type="term" value="C:plasma membrane"/>
    <property type="evidence" value="ECO:0007669"/>
    <property type="project" value="UniProtKB-SubCell"/>
</dbReference>
<keyword evidence="3" id="KW-1003">Cell membrane</keyword>
<dbReference type="PROSITE" id="PS50893">
    <property type="entry name" value="ABC_TRANSPORTER_2"/>
    <property type="match status" value="2"/>
</dbReference>
<evidence type="ECO:0000256" key="4">
    <source>
        <dbReference type="ARBA" id="ARBA00022597"/>
    </source>
</evidence>
<dbReference type="Proteomes" id="UP000220034">
    <property type="component" value="Unassembled WGS sequence"/>
</dbReference>
<evidence type="ECO:0000313" key="12">
    <source>
        <dbReference type="Proteomes" id="UP000220034"/>
    </source>
</evidence>
<proteinExistence type="predicted"/>
<dbReference type="Gene3D" id="3.40.50.300">
    <property type="entry name" value="P-loop containing nucleotide triphosphate hydrolases"/>
    <property type="match status" value="2"/>
</dbReference>
<reference evidence="12" key="1">
    <citation type="submission" date="2017-09" db="EMBL/GenBank/DDBJ databases">
        <authorList>
            <person name="Varghese N."/>
            <person name="Submissions S."/>
        </authorList>
    </citation>
    <scope>NUCLEOTIDE SEQUENCE [LARGE SCALE GENOMIC DNA]</scope>
    <source>
        <strain evidence="12">C7</strain>
    </source>
</reference>
<evidence type="ECO:0000313" key="11">
    <source>
        <dbReference type="EMBL" id="SOH92182.1"/>
    </source>
</evidence>
<dbReference type="InterPro" id="IPR017871">
    <property type="entry name" value="ABC_transporter-like_CS"/>
</dbReference>
<dbReference type="CDD" id="cd03215">
    <property type="entry name" value="ABC_Carb_Monos_II"/>
    <property type="match status" value="1"/>
</dbReference>
<dbReference type="InterPro" id="IPR003593">
    <property type="entry name" value="AAA+_ATPase"/>
</dbReference>
<evidence type="ECO:0000259" key="10">
    <source>
        <dbReference type="PROSITE" id="PS50893"/>
    </source>
</evidence>
<keyword evidence="6" id="KW-0547">Nucleotide-binding</keyword>